<sequence length="523" mass="58147">MRVGIIGSCVTRDAFELPRREGIVLDAYFARSSLASACTDRRFGGVDTSVIESAFQRRIVGFDLDKAFLDYLEADGFDVLVYDPIDERFDLMLQNGAVATRSNEFMRASFDDDAIARVPSSTAEFVALWERGWSRLLKVLDAHGKRGALRVNEVYWATTARGDVDLAKTAPRERTRAANEFLARLYQRMRADLDPHQFYTYAEDVLVAADEHRWGISPFHYVPEFYQAFVRRLEGEGPFRHGARRNSPWVGVSDEPHDREVDLLRGADDVQCDDRVYNYKGRHIVHSVHPRPSSRRLIIVFSGVDATPGTTRMSYFGMGRSLDATVVHIKDGFGSHGSYLLAVANDRQVRNAVLSLIRELQGEFDVPTERTFMIGTSKGGATAIAYALMLGGGHVLAGEPQVMIGDFVFGDAVGTEGLTEWQRSLAYAMLGRVDADDRDVLNSMIPEVVERYGPRFRGSIEVLVGNTGYLERHIGPLVDGLGSCGRADQISLTRFGFTEHNDVVPVFVARAQAFFGSPPGPKS</sequence>
<protein>
    <submittedName>
        <fullName evidence="1">Uncharacterized protein</fullName>
    </submittedName>
</protein>
<dbReference type="AlphaFoldDB" id="A0A0A0BUT3"/>
<reference evidence="1 2" key="1">
    <citation type="submission" date="2013-08" db="EMBL/GenBank/DDBJ databases">
        <title>Genome sequencing of Cellulomonas carbonis T26.</title>
        <authorList>
            <person name="Chen F."/>
            <person name="Li Y."/>
            <person name="Wang G."/>
        </authorList>
    </citation>
    <scope>NUCLEOTIDE SEQUENCE [LARGE SCALE GENOMIC DNA]</scope>
    <source>
        <strain evidence="1 2">T26</strain>
    </source>
</reference>
<dbReference type="EMBL" id="AXCY01000021">
    <property type="protein sequence ID" value="KGM11462.1"/>
    <property type="molecule type" value="Genomic_DNA"/>
</dbReference>
<proteinExistence type="predicted"/>
<dbReference type="Proteomes" id="UP000029839">
    <property type="component" value="Unassembled WGS sequence"/>
</dbReference>
<evidence type="ECO:0000313" key="1">
    <source>
        <dbReference type="EMBL" id="KGM11462.1"/>
    </source>
</evidence>
<dbReference type="InterPro" id="IPR029058">
    <property type="entry name" value="AB_hydrolase_fold"/>
</dbReference>
<dbReference type="OrthoDB" id="8421922at2"/>
<reference evidence="1 2" key="2">
    <citation type="journal article" date="2015" name="Stand. Genomic Sci.">
        <title>Draft genome sequence of Cellulomonas carbonis T26(T) and comparative analysis of six Cellulomonas genomes.</title>
        <authorList>
            <person name="Zhuang W."/>
            <person name="Zhang S."/>
            <person name="Xia X."/>
            <person name="Wang G."/>
        </authorList>
    </citation>
    <scope>NUCLEOTIDE SEQUENCE [LARGE SCALE GENOMIC DNA]</scope>
    <source>
        <strain evidence="1 2">T26</strain>
    </source>
</reference>
<dbReference type="SUPFAM" id="SSF53474">
    <property type="entry name" value="alpha/beta-Hydrolases"/>
    <property type="match status" value="1"/>
</dbReference>
<comment type="caution">
    <text evidence="1">The sequence shown here is derived from an EMBL/GenBank/DDBJ whole genome shotgun (WGS) entry which is preliminary data.</text>
</comment>
<accession>A0A0A0BUT3</accession>
<dbReference type="RefSeq" id="WP_043604749.1">
    <property type="nucleotide sequence ID" value="NZ_AXCY01000021.1"/>
</dbReference>
<name>A0A0A0BUT3_9CELL</name>
<dbReference type="InterPro" id="IPR046237">
    <property type="entry name" value="DUF6270"/>
</dbReference>
<keyword evidence="2" id="KW-1185">Reference proteome</keyword>
<gene>
    <name evidence="1" type="ORF">N868_08930</name>
</gene>
<dbReference type="Pfam" id="PF19786">
    <property type="entry name" value="DUF6270"/>
    <property type="match status" value="1"/>
</dbReference>
<organism evidence="1 2">
    <name type="scientific">Cellulomonas carbonis T26</name>
    <dbReference type="NCBI Taxonomy" id="947969"/>
    <lineage>
        <taxon>Bacteria</taxon>
        <taxon>Bacillati</taxon>
        <taxon>Actinomycetota</taxon>
        <taxon>Actinomycetes</taxon>
        <taxon>Micrococcales</taxon>
        <taxon>Cellulomonadaceae</taxon>
        <taxon>Cellulomonas</taxon>
    </lineage>
</organism>
<evidence type="ECO:0000313" key="2">
    <source>
        <dbReference type="Proteomes" id="UP000029839"/>
    </source>
</evidence>